<accession>A0A6C0D658</accession>
<dbReference type="InterPro" id="IPR029044">
    <property type="entry name" value="Nucleotide-diphossugar_trans"/>
</dbReference>
<evidence type="ECO:0008006" key="2">
    <source>
        <dbReference type="Google" id="ProtNLM"/>
    </source>
</evidence>
<sequence length="238" mass="28807">MKKVCVLQTDNRPTLDYLLKTQEVNKKFCDILGYDYLFLEMDNNKYGNIHPATRKIHIVDEFLLNEKYDILVFLDSDAWIQNGYWLNDIIDNLRKNEQKQGCFSRDPYIKTDTFINSGSFILKINDYTKQMYKILINYLYNNVICHNRWPYDQYYISNFIFFNKEHFTIFVPDILNTPIGKVLRHNWLKNQKLYDDVNQLILLKNEDIYNNKTVFLETDYYCKKDFPNTIIDGYRYFS</sequence>
<dbReference type="EMBL" id="MN739535">
    <property type="protein sequence ID" value="QHT11604.1"/>
    <property type="molecule type" value="Genomic_DNA"/>
</dbReference>
<evidence type="ECO:0000313" key="1">
    <source>
        <dbReference type="EMBL" id="QHT11604.1"/>
    </source>
</evidence>
<name>A0A6C0D658_9ZZZZ</name>
<proteinExistence type="predicted"/>
<protein>
    <recommendedName>
        <fullName evidence="2">Nucleotide-diphospho-sugar transferase domain-containing protein</fullName>
    </recommendedName>
</protein>
<dbReference type="AlphaFoldDB" id="A0A6C0D658"/>
<organism evidence="1">
    <name type="scientific">viral metagenome</name>
    <dbReference type="NCBI Taxonomy" id="1070528"/>
    <lineage>
        <taxon>unclassified sequences</taxon>
        <taxon>metagenomes</taxon>
        <taxon>organismal metagenomes</taxon>
    </lineage>
</organism>
<dbReference type="Gene3D" id="3.90.550.10">
    <property type="entry name" value="Spore Coat Polysaccharide Biosynthesis Protein SpsA, Chain A"/>
    <property type="match status" value="1"/>
</dbReference>
<reference evidence="1" key="1">
    <citation type="journal article" date="2020" name="Nature">
        <title>Giant virus diversity and host interactions through global metagenomics.</title>
        <authorList>
            <person name="Schulz F."/>
            <person name="Roux S."/>
            <person name="Paez-Espino D."/>
            <person name="Jungbluth S."/>
            <person name="Walsh D.A."/>
            <person name="Denef V.J."/>
            <person name="McMahon K.D."/>
            <person name="Konstantinidis K.T."/>
            <person name="Eloe-Fadrosh E.A."/>
            <person name="Kyrpides N.C."/>
            <person name="Woyke T."/>
        </authorList>
    </citation>
    <scope>NUCLEOTIDE SEQUENCE</scope>
    <source>
        <strain evidence="1">GVMAG-M-3300023174-116</strain>
    </source>
</reference>